<dbReference type="PROSITE" id="PS50011">
    <property type="entry name" value="PROTEIN_KINASE_DOM"/>
    <property type="match status" value="1"/>
</dbReference>
<dbReference type="EC" id="2.7.11.1" evidence="2"/>
<dbReference type="SUPFAM" id="SSF56112">
    <property type="entry name" value="Protein kinase-like (PK-like)"/>
    <property type="match status" value="1"/>
</dbReference>
<dbReference type="PROSITE" id="PS00107">
    <property type="entry name" value="PROTEIN_KINASE_ATP"/>
    <property type="match status" value="1"/>
</dbReference>
<dbReference type="Gene3D" id="3.30.200.20">
    <property type="entry name" value="Phosphorylase Kinase, domain 1"/>
    <property type="match status" value="1"/>
</dbReference>
<dbReference type="SUPFAM" id="SSF50370">
    <property type="entry name" value="Ricin B-like lectins"/>
    <property type="match status" value="1"/>
</dbReference>
<dbReference type="AlphaFoldDB" id="A0A2T0K765"/>
<dbReference type="SMART" id="SM00220">
    <property type="entry name" value="S_TKc"/>
    <property type="match status" value="1"/>
</dbReference>
<dbReference type="InterPro" id="IPR000772">
    <property type="entry name" value="Ricin_B_lectin"/>
</dbReference>
<dbReference type="SMART" id="SM00458">
    <property type="entry name" value="RICIN"/>
    <property type="match status" value="1"/>
</dbReference>
<organism evidence="10 11">
    <name type="scientific">Actinoplanes italicus</name>
    <dbReference type="NCBI Taxonomy" id="113567"/>
    <lineage>
        <taxon>Bacteria</taxon>
        <taxon>Bacillati</taxon>
        <taxon>Actinomycetota</taxon>
        <taxon>Actinomycetes</taxon>
        <taxon>Micromonosporales</taxon>
        <taxon>Micromonosporaceae</taxon>
        <taxon>Actinoplanes</taxon>
    </lineage>
</organism>
<name>A0A2T0K765_9ACTN</name>
<keyword evidence="6 7" id="KW-0067">ATP-binding</keyword>
<feature type="domain" description="Protein kinase" evidence="9">
    <location>
        <begin position="33"/>
        <end position="289"/>
    </location>
</feature>
<comment type="similarity">
    <text evidence="1">Belongs to the protein kinase superfamily. NEK Ser/Thr protein kinase family. NIMA subfamily.</text>
</comment>
<keyword evidence="4 7" id="KW-0547">Nucleotide-binding</keyword>
<evidence type="ECO:0000256" key="8">
    <source>
        <dbReference type="SAM" id="MobiDB-lite"/>
    </source>
</evidence>
<dbReference type="Pfam" id="PF00652">
    <property type="entry name" value="Ricin_B_lectin"/>
    <property type="match status" value="1"/>
</dbReference>
<feature type="binding site" evidence="7">
    <location>
        <position position="62"/>
    </location>
    <ligand>
        <name>ATP</name>
        <dbReference type="ChEBI" id="CHEBI:30616"/>
    </ligand>
</feature>
<keyword evidence="10" id="KW-0723">Serine/threonine-protein kinase</keyword>
<dbReference type="InterPro" id="IPR017441">
    <property type="entry name" value="Protein_kinase_ATP_BS"/>
</dbReference>
<dbReference type="Gene3D" id="2.80.10.50">
    <property type="match status" value="2"/>
</dbReference>
<sequence length="574" mass="59531">MPPTAPLRPDGRNSRAYDAAMPDRPHTILSGRYRLVSAIGEGGMGRVWHARDELLDRDVAVKEITPEGLSRTELGDLRERAIREARAIAQISHPSVVRIFDVVDEDTPWIVMELIPSRSLHEVIEQDGAQTPEEVARIGLAVLAGLRAGHQAGILHRDVKPANVLMAENGRVVLTDFGLATLAGDSSMTRTGVVIGSPSYLAPERALDQPADARADLWSLGATLFTAIEGRAPYQKSSPMATLSALMMEPPPVSERAGVLRPVLAALLRKDPDKRADASEAERLLREAVAGGAAAEPVVPEAAPLLSPPPPSPARTDDTGSGRTTVTLSHPPPAAGARATRSRWLIPVAVALIVAGGLAAARPFTVVSSANPSTAATQPSLAAPGPASNPGTASATTGPAPSGAATGPTRAAATSPASAASSPPATPVRTGATTTAPATRGTTTPPPQAPAPVQAVGSQIWNHGTGTCLHLPGRGGQVQLWQCNGSDSQRFHFPGDGTLRVLGQCVESLSTGTGSRLRAAACSGSARQQFALNTARDLVHLPADLCVDVPDWNTANGVPAQIWSCAGTDNQKWN</sequence>
<dbReference type="PANTHER" id="PTHR43671:SF13">
    <property type="entry name" value="SERINE_THREONINE-PROTEIN KINASE NEK2"/>
    <property type="match status" value="1"/>
</dbReference>
<dbReference type="PROSITE" id="PS00108">
    <property type="entry name" value="PROTEIN_KINASE_ST"/>
    <property type="match status" value="1"/>
</dbReference>
<dbReference type="GO" id="GO:0004674">
    <property type="term" value="F:protein serine/threonine kinase activity"/>
    <property type="evidence" value="ECO:0007669"/>
    <property type="project" value="UniProtKB-KW"/>
</dbReference>
<dbReference type="GO" id="GO:0005524">
    <property type="term" value="F:ATP binding"/>
    <property type="evidence" value="ECO:0007669"/>
    <property type="project" value="UniProtKB-UniRule"/>
</dbReference>
<evidence type="ECO:0000256" key="2">
    <source>
        <dbReference type="ARBA" id="ARBA00012513"/>
    </source>
</evidence>
<feature type="region of interest" description="Disordered" evidence="8">
    <location>
        <begin position="296"/>
        <end position="339"/>
    </location>
</feature>
<dbReference type="InterPro" id="IPR000719">
    <property type="entry name" value="Prot_kinase_dom"/>
</dbReference>
<dbReference type="InterPro" id="IPR011009">
    <property type="entry name" value="Kinase-like_dom_sf"/>
</dbReference>
<dbReference type="InterPro" id="IPR008271">
    <property type="entry name" value="Ser/Thr_kinase_AS"/>
</dbReference>
<feature type="compositionally biased region" description="Polar residues" evidence="8">
    <location>
        <begin position="370"/>
        <end position="380"/>
    </location>
</feature>
<dbReference type="PANTHER" id="PTHR43671">
    <property type="entry name" value="SERINE/THREONINE-PROTEIN KINASE NEK"/>
    <property type="match status" value="1"/>
</dbReference>
<accession>A0A2T0K765</accession>
<evidence type="ECO:0000259" key="9">
    <source>
        <dbReference type="PROSITE" id="PS50011"/>
    </source>
</evidence>
<dbReference type="PROSITE" id="PS50231">
    <property type="entry name" value="RICIN_B_LECTIN"/>
    <property type="match status" value="1"/>
</dbReference>
<dbReference type="CDD" id="cd14014">
    <property type="entry name" value="STKc_PknB_like"/>
    <property type="match status" value="1"/>
</dbReference>
<dbReference type="Gene3D" id="1.10.510.10">
    <property type="entry name" value="Transferase(Phosphotransferase) domain 1"/>
    <property type="match status" value="1"/>
</dbReference>
<keyword evidence="5 10" id="KW-0418">Kinase</keyword>
<evidence type="ECO:0000313" key="10">
    <source>
        <dbReference type="EMBL" id="PRX18863.1"/>
    </source>
</evidence>
<evidence type="ECO:0000256" key="7">
    <source>
        <dbReference type="PROSITE-ProRule" id="PRU10141"/>
    </source>
</evidence>
<reference evidence="10 11" key="1">
    <citation type="submission" date="2018-03" db="EMBL/GenBank/DDBJ databases">
        <title>Genomic Encyclopedia of Archaeal and Bacterial Type Strains, Phase II (KMG-II): from individual species to whole genera.</title>
        <authorList>
            <person name="Goeker M."/>
        </authorList>
    </citation>
    <scope>NUCLEOTIDE SEQUENCE [LARGE SCALE GENOMIC DNA]</scope>
    <source>
        <strain evidence="10 11">DSM 43146</strain>
    </source>
</reference>
<protein>
    <recommendedName>
        <fullName evidence="2">non-specific serine/threonine protein kinase</fullName>
        <ecNumber evidence="2">2.7.11.1</ecNumber>
    </recommendedName>
</protein>
<evidence type="ECO:0000256" key="6">
    <source>
        <dbReference type="ARBA" id="ARBA00022840"/>
    </source>
</evidence>
<evidence type="ECO:0000313" key="11">
    <source>
        <dbReference type="Proteomes" id="UP000239415"/>
    </source>
</evidence>
<feature type="compositionally biased region" description="Low complexity" evidence="8">
    <location>
        <begin position="296"/>
        <end position="305"/>
    </location>
</feature>
<proteinExistence type="inferred from homology"/>
<feature type="compositionally biased region" description="Low complexity" evidence="8">
    <location>
        <begin position="390"/>
        <end position="443"/>
    </location>
</feature>
<dbReference type="Pfam" id="PF00069">
    <property type="entry name" value="Pkinase"/>
    <property type="match status" value="1"/>
</dbReference>
<dbReference type="InterPro" id="IPR050660">
    <property type="entry name" value="NEK_Ser/Thr_kinase"/>
</dbReference>
<comment type="caution">
    <text evidence="10">The sequence shown here is derived from an EMBL/GenBank/DDBJ whole genome shotgun (WGS) entry which is preliminary data.</text>
</comment>
<dbReference type="InterPro" id="IPR035992">
    <property type="entry name" value="Ricin_B-like_lectins"/>
</dbReference>
<evidence type="ECO:0000256" key="3">
    <source>
        <dbReference type="ARBA" id="ARBA00022679"/>
    </source>
</evidence>
<evidence type="ECO:0000256" key="1">
    <source>
        <dbReference type="ARBA" id="ARBA00010886"/>
    </source>
</evidence>
<gene>
    <name evidence="10" type="ORF">CLV67_11110</name>
</gene>
<dbReference type="EMBL" id="PVMZ01000011">
    <property type="protein sequence ID" value="PRX18863.1"/>
    <property type="molecule type" value="Genomic_DNA"/>
</dbReference>
<evidence type="ECO:0000256" key="5">
    <source>
        <dbReference type="ARBA" id="ARBA00022777"/>
    </source>
</evidence>
<keyword evidence="3" id="KW-0808">Transferase</keyword>
<evidence type="ECO:0000256" key="4">
    <source>
        <dbReference type="ARBA" id="ARBA00022741"/>
    </source>
</evidence>
<feature type="region of interest" description="Disordered" evidence="8">
    <location>
        <begin position="370"/>
        <end position="453"/>
    </location>
</feature>
<keyword evidence="11" id="KW-1185">Reference proteome</keyword>
<dbReference type="Proteomes" id="UP000239415">
    <property type="component" value="Unassembled WGS sequence"/>
</dbReference>
<dbReference type="OrthoDB" id="9762169at2"/>